<protein>
    <recommendedName>
        <fullName evidence="2">UBA domain-containing protein</fullName>
    </recommendedName>
</protein>
<sequence>MGFSSERATMALILNEGKVEESVAWLFEGGEEADNHKGQNLDGGSEGDLEKAAETLRAQRHDPPVTPKPEATGDPPNINNGRPSVAVTQNLLRAQSKSNSSSTIQTRKEEKDFNYTKTAVGVPACLEAGSKMCHCKKDSTKTGVPPPPPKAETRYVAVGSEPKTLQPGSLREPVIVMQRPQSINSKQVLASISSSPGAAAGWYPNNVEVMKSNGLLSNIITARSLSPNNLSANQLYHHHHHQAQLVSSSSPVVPPGAIQGNDSWSRMSTSPNLSAASSLGLFSWLGSNNLAGSSSSVDWSSGGSMNQLDYTNIDWSLDRSSPLSTNSSGLWQGLAFMNNPTPMYDSSTPGMGVKPTMSTALPNGNMISNALLQDGGMASAEASAASSREWTSPFEGKDLFSLPRQFVSSPSQ</sequence>
<gene>
    <name evidence="3" type="ORF">CK203_055307</name>
</gene>
<feature type="region of interest" description="Disordered" evidence="1">
    <location>
        <begin position="30"/>
        <end position="80"/>
    </location>
</feature>
<evidence type="ECO:0000256" key="1">
    <source>
        <dbReference type="SAM" id="MobiDB-lite"/>
    </source>
</evidence>
<dbReference type="Gene3D" id="1.10.8.10">
    <property type="entry name" value="DNA helicase RuvA subunit, C-terminal domain"/>
    <property type="match status" value="1"/>
</dbReference>
<dbReference type="PANTHER" id="PTHR35294:SF1">
    <property type="entry name" value="OS05G0409000 PROTEIN"/>
    <property type="match status" value="1"/>
</dbReference>
<dbReference type="AlphaFoldDB" id="A0A438GV08"/>
<feature type="compositionally biased region" description="Basic and acidic residues" evidence="1">
    <location>
        <begin position="48"/>
        <end position="63"/>
    </location>
</feature>
<dbReference type="EMBL" id="QGNW01000336">
    <property type="protein sequence ID" value="RVW76023.1"/>
    <property type="molecule type" value="Genomic_DNA"/>
</dbReference>
<dbReference type="InterPro" id="IPR009060">
    <property type="entry name" value="UBA-like_sf"/>
</dbReference>
<evidence type="ECO:0000313" key="4">
    <source>
        <dbReference type="Proteomes" id="UP000288805"/>
    </source>
</evidence>
<dbReference type="PANTHER" id="PTHR35294">
    <property type="entry name" value="UBIQUITIN-ASSOCIATED/TRANSLATION ELONGATION FACTOR EF1B PROTEIN"/>
    <property type="match status" value="1"/>
</dbReference>
<organism evidence="3 4">
    <name type="scientific">Vitis vinifera</name>
    <name type="common">Grape</name>
    <dbReference type="NCBI Taxonomy" id="29760"/>
    <lineage>
        <taxon>Eukaryota</taxon>
        <taxon>Viridiplantae</taxon>
        <taxon>Streptophyta</taxon>
        <taxon>Embryophyta</taxon>
        <taxon>Tracheophyta</taxon>
        <taxon>Spermatophyta</taxon>
        <taxon>Magnoliopsida</taxon>
        <taxon>eudicotyledons</taxon>
        <taxon>Gunneridae</taxon>
        <taxon>Pentapetalae</taxon>
        <taxon>rosids</taxon>
        <taxon>Vitales</taxon>
        <taxon>Vitaceae</taxon>
        <taxon>Viteae</taxon>
        <taxon>Vitis</taxon>
    </lineage>
</organism>
<reference evidence="3 4" key="1">
    <citation type="journal article" date="2018" name="PLoS Genet.">
        <title>Population sequencing reveals clonal diversity and ancestral inbreeding in the grapevine cultivar Chardonnay.</title>
        <authorList>
            <person name="Roach M.J."/>
            <person name="Johnson D.L."/>
            <person name="Bohlmann J."/>
            <person name="van Vuuren H.J."/>
            <person name="Jones S.J."/>
            <person name="Pretorius I.S."/>
            <person name="Schmidt S.A."/>
            <person name="Borneman A.R."/>
        </authorList>
    </citation>
    <scope>NUCLEOTIDE SEQUENCE [LARGE SCALE GENOMIC DNA]</scope>
    <source>
        <strain evidence="4">cv. Chardonnay</strain>
        <tissue evidence="3">Leaf</tissue>
    </source>
</reference>
<evidence type="ECO:0000313" key="3">
    <source>
        <dbReference type="EMBL" id="RVW76023.1"/>
    </source>
</evidence>
<dbReference type="Proteomes" id="UP000288805">
    <property type="component" value="Unassembled WGS sequence"/>
</dbReference>
<dbReference type="PROSITE" id="PS50030">
    <property type="entry name" value="UBA"/>
    <property type="match status" value="1"/>
</dbReference>
<evidence type="ECO:0000259" key="2">
    <source>
        <dbReference type="PROSITE" id="PS50030"/>
    </source>
</evidence>
<name>A0A438GV08_VITVI</name>
<dbReference type="InterPro" id="IPR015940">
    <property type="entry name" value="UBA"/>
</dbReference>
<accession>A0A438GV08</accession>
<proteinExistence type="predicted"/>
<comment type="caution">
    <text evidence="3">The sequence shown here is derived from an EMBL/GenBank/DDBJ whole genome shotgun (WGS) entry which is preliminary data.</text>
</comment>
<feature type="domain" description="UBA" evidence="2">
    <location>
        <begin position="1"/>
        <end position="29"/>
    </location>
</feature>
<dbReference type="SUPFAM" id="SSF46934">
    <property type="entry name" value="UBA-like"/>
    <property type="match status" value="1"/>
</dbReference>